<dbReference type="AlphaFoldDB" id="X1F886"/>
<protein>
    <submittedName>
        <fullName evidence="1">Uncharacterized protein</fullName>
    </submittedName>
</protein>
<proteinExistence type="predicted"/>
<reference evidence="1" key="1">
    <citation type="journal article" date="2014" name="Front. Microbiol.">
        <title>High frequency of phylogenetically diverse reductive dehalogenase-homologous genes in deep subseafloor sedimentary metagenomes.</title>
        <authorList>
            <person name="Kawai M."/>
            <person name="Futagami T."/>
            <person name="Toyoda A."/>
            <person name="Takaki Y."/>
            <person name="Nishi S."/>
            <person name="Hori S."/>
            <person name="Arai W."/>
            <person name="Tsubouchi T."/>
            <person name="Morono Y."/>
            <person name="Uchiyama I."/>
            <person name="Ito T."/>
            <person name="Fujiyama A."/>
            <person name="Inagaki F."/>
            <person name="Takami H."/>
        </authorList>
    </citation>
    <scope>NUCLEOTIDE SEQUENCE</scope>
    <source>
        <strain evidence="1">Expedition CK06-06</strain>
    </source>
</reference>
<feature type="non-terminal residue" evidence="1">
    <location>
        <position position="1"/>
    </location>
</feature>
<sequence>RCQDYGARVVFIYRDDYYINKEEWESSYFTKRWFL</sequence>
<evidence type="ECO:0000313" key="1">
    <source>
        <dbReference type="EMBL" id="GAH41167.1"/>
    </source>
</evidence>
<dbReference type="EMBL" id="BARU01012438">
    <property type="protein sequence ID" value="GAH41167.1"/>
    <property type="molecule type" value="Genomic_DNA"/>
</dbReference>
<name>X1F886_9ZZZZ</name>
<accession>X1F886</accession>
<gene>
    <name evidence="1" type="ORF">S03H2_22937</name>
</gene>
<organism evidence="1">
    <name type="scientific">marine sediment metagenome</name>
    <dbReference type="NCBI Taxonomy" id="412755"/>
    <lineage>
        <taxon>unclassified sequences</taxon>
        <taxon>metagenomes</taxon>
        <taxon>ecological metagenomes</taxon>
    </lineage>
</organism>
<comment type="caution">
    <text evidence="1">The sequence shown here is derived from an EMBL/GenBank/DDBJ whole genome shotgun (WGS) entry which is preliminary data.</text>
</comment>